<reference evidence="3 4" key="1">
    <citation type="submission" date="2024-03" db="EMBL/GenBank/DDBJ databases">
        <title>Adaptation during the transition from Ophiocordyceps entomopathogen to insect associate is accompanied by gene loss and intensified selection.</title>
        <authorList>
            <person name="Ward C.M."/>
            <person name="Onetto C.A."/>
            <person name="Borneman A.R."/>
        </authorList>
    </citation>
    <scope>NUCLEOTIDE SEQUENCE [LARGE SCALE GENOMIC DNA]</scope>
    <source>
        <strain evidence="3">AWRI1</strain>
        <tissue evidence="3">Single Adult Female</tissue>
    </source>
</reference>
<feature type="compositionally biased region" description="Acidic residues" evidence="1">
    <location>
        <begin position="43"/>
        <end position="54"/>
    </location>
</feature>
<evidence type="ECO:0008006" key="5">
    <source>
        <dbReference type="Google" id="ProtNLM"/>
    </source>
</evidence>
<evidence type="ECO:0000313" key="4">
    <source>
        <dbReference type="Proteomes" id="UP001367676"/>
    </source>
</evidence>
<evidence type="ECO:0000256" key="1">
    <source>
        <dbReference type="SAM" id="MobiDB-lite"/>
    </source>
</evidence>
<accession>A0AAN9Y5Q3</accession>
<dbReference type="EMBL" id="JBBCAQ010000018">
    <property type="protein sequence ID" value="KAK7595259.1"/>
    <property type="molecule type" value="Genomic_DNA"/>
</dbReference>
<protein>
    <recommendedName>
        <fullName evidence="5">Secreted protein</fullName>
    </recommendedName>
</protein>
<feature type="compositionally biased region" description="Basic and acidic residues" evidence="1">
    <location>
        <begin position="63"/>
        <end position="80"/>
    </location>
</feature>
<comment type="caution">
    <text evidence="3">The sequence shown here is derived from an EMBL/GenBank/DDBJ whole genome shotgun (WGS) entry which is preliminary data.</text>
</comment>
<proteinExistence type="predicted"/>
<feature type="chain" id="PRO_5042923675" description="Secreted protein" evidence="2">
    <location>
        <begin position="24"/>
        <end position="118"/>
    </location>
</feature>
<sequence length="118" mass="13105">MSHLLVYFVANSCLFPIWSIAYAVDRRRSTQSDVLIFHGGDNLEPEPSADDVDPSDLRPLIDSQKERPEHKPPPCDRYDAPRTVFGRGAVHLAIRLASSRLVSSPAFGACVRKTRVSS</sequence>
<gene>
    <name evidence="3" type="ORF">V9T40_013084</name>
</gene>
<evidence type="ECO:0000256" key="2">
    <source>
        <dbReference type="SAM" id="SignalP"/>
    </source>
</evidence>
<dbReference type="Proteomes" id="UP001367676">
    <property type="component" value="Unassembled WGS sequence"/>
</dbReference>
<name>A0AAN9Y5Q3_9HEMI</name>
<dbReference type="AlphaFoldDB" id="A0AAN9Y5Q3"/>
<evidence type="ECO:0000313" key="3">
    <source>
        <dbReference type="EMBL" id="KAK7595259.1"/>
    </source>
</evidence>
<keyword evidence="4" id="KW-1185">Reference proteome</keyword>
<feature type="signal peptide" evidence="2">
    <location>
        <begin position="1"/>
        <end position="23"/>
    </location>
</feature>
<organism evidence="3 4">
    <name type="scientific">Parthenolecanium corni</name>
    <dbReference type="NCBI Taxonomy" id="536013"/>
    <lineage>
        <taxon>Eukaryota</taxon>
        <taxon>Metazoa</taxon>
        <taxon>Ecdysozoa</taxon>
        <taxon>Arthropoda</taxon>
        <taxon>Hexapoda</taxon>
        <taxon>Insecta</taxon>
        <taxon>Pterygota</taxon>
        <taxon>Neoptera</taxon>
        <taxon>Paraneoptera</taxon>
        <taxon>Hemiptera</taxon>
        <taxon>Sternorrhyncha</taxon>
        <taxon>Coccoidea</taxon>
        <taxon>Coccidae</taxon>
        <taxon>Parthenolecanium</taxon>
    </lineage>
</organism>
<feature type="region of interest" description="Disordered" evidence="1">
    <location>
        <begin position="37"/>
        <end position="80"/>
    </location>
</feature>
<keyword evidence="2" id="KW-0732">Signal</keyword>